<dbReference type="PANTHER" id="PTHR45339">
    <property type="entry name" value="HYBRID SIGNAL TRANSDUCTION HISTIDINE KINASE J"/>
    <property type="match status" value="1"/>
</dbReference>
<feature type="domain" description="HAMP" evidence="18">
    <location>
        <begin position="7"/>
        <end position="55"/>
    </location>
</feature>
<keyword evidence="13" id="KW-0472">Membrane</keyword>
<dbReference type="Gene3D" id="3.40.50.2300">
    <property type="match status" value="1"/>
</dbReference>
<dbReference type="InterPro" id="IPR004358">
    <property type="entry name" value="Sig_transdc_His_kin-like_C"/>
</dbReference>
<evidence type="ECO:0000313" key="20">
    <source>
        <dbReference type="Proteomes" id="UP000474630"/>
    </source>
</evidence>
<keyword evidence="15" id="KW-0175">Coiled coil</keyword>
<dbReference type="InterPro" id="IPR011006">
    <property type="entry name" value="CheY-like_superfamily"/>
</dbReference>
<dbReference type="SUPFAM" id="SSF55874">
    <property type="entry name" value="ATPase domain of HSP90 chaperone/DNA topoisomerase II/histidine kinase"/>
    <property type="match status" value="1"/>
</dbReference>
<dbReference type="PROSITE" id="PS50109">
    <property type="entry name" value="HIS_KIN"/>
    <property type="match status" value="1"/>
</dbReference>
<dbReference type="CDD" id="cd06225">
    <property type="entry name" value="HAMP"/>
    <property type="match status" value="1"/>
</dbReference>
<keyword evidence="20" id="KW-1185">Reference proteome</keyword>
<evidence type="ECO:0000259" key="17">
    <source>
        <dbReference type="PROSITE" id="PS50110"/>
    </source>
</evidence>
<evidence type="ECO:0000313" key="19">
    <source>
        <dbReference type="EMBL" id="QIA09420.1"/>
    </source>
</evidence>
<accession>A0A6C0RG81</accession>
<dbReference type="GO" id="GO:0005524">
    <property type="term" value="F:ATP binding"/>
    <property type="evidence" value="ECO:0007669"/>
    <property type="project" value="UniProtKB-KW"/>
</dbReference>
<dbReference type="SUPFAM" id="SSF158472">
    <property type="entry name" value="HAMP domain-like"/>
    <property type="match status" value="1"/>
</dbReference>
<name>A0A6C0RG81_9BACT</name>
<dbReference type="PRINTS" id="PR00344">
    <property type="entry name" value="BCTRLSENSOR"/>
</dbReference>
<feature type="domain" description="Response regulatory" evidence="17">
    <location>
        <begin position="337"/>
        <end position="452"/>
    </location>
</feature>
<evidence type="ECO:0000256" key="2">
    <source>
        <dbReference type="ARBA" id="ARBA00004236"/>
    </source>
</evidence>
<evidence type="ECO:0000256" key="8">
    <source>
        <dbReference type="ARBA" id="ARBA00022741"/>
    </source>
</evidence>
<evidence type="ECO:0000256" key="13">
    <source>
        <dbReference type="ARBA" id="ARBA00023136"/>
    </source>
</evidence>
<keyword evidence="10" id="KW-0067">ATP-binding</keyword>
<dbReference type="RefSeq" id="WP_163348391.1">
    <property type="nucleotide sequence ID" value="NZ_CP048409.1"/>
</dbReference>
<evidence type="ECO:0000256" key="11">
    <source>
        <dbReference type="ARBA" id="ARBA00022989"/>
    </source>
</evidence>
<evidence type="ECO:0000259" key="16">
    <source>
        <dbReference type="PROSITE" id="PS50109"/>
    </source>
</evidence>
<evidence type="ECO:0000256" key="5">
    <source>
        <dbReference type="ARBA" id="ARBA00022553"/>
    </source>
</evidence>
<dbReference type="Proteomes" id="UP000474630">
    <property type="component" value="Chromosome"/>
</dbReference>
<dbReference type="Gene3D" id="3.30.565.10">
    <property type="entry name" value="Histidine kinase-like ATPase, C-terminal domain"/>
    <property type="match status" value="1"/>
</dbReference>
<dbReference type="InterPro" id="IPR003660">
    <property type="entry name" value="HAMP_dom"/>
</dbReference>
<dbReference type="GO" id="GO:0000155">
    <property type="term" value="F:phosphorelay sensor kinase activity"/>
    <property type="evidence" value="ECO:0007669"/>
    <property type="project" value="InterPro"/>
</dbReference>
<dbReference type="PANTHER" id="PTHR45339:SF1">
    <property type="entry name" value="HYBRID SIGNAL TRANSDUCTION HISTIDINE KINASE J"/>
    <property type="match status" value="1"/>
</dbReference>
<keyword evidence="5 14" id="KW-0597">Phosphoprotein</keyword>
<keyword evidence="12" id="KW-0902">Two-component regulatory system</keyword>
<sequence length="461" mass="52390">MDSNSERLENIIDAIMKVARGDYSVQVAVSNDYDQVDALAMGINMMIDDLKLKEQTDRENEQIKKLNKELKAAKIKAEESERLKMAFLANMSHEIRTPMNGIIGFADVLKNNSLSRESQREYLDLIEKSGNRMLDLISDIVEISRIESQIVSKNIARVTINDKLNNLFRFFNHEAVNKGIQLKMHKGLSDDEAIVDTDYRKLDAILTNLIKNALKYTQRGAIEFGYKLKNVENHAVLEFFVSDTGMGIPKEYITHIFDRFTRSRVAESHLIEGTGLGLAISKAYVEILNGNIWVESEEGKGSVFYFTLPVGGNSQIGELVKTQKQHVDCDFTSRNFKVMVVEDDPTAEYLLKVLLERLTENILFARDGKEAIELYHSNPDIDLILMDISIPIIRGDEVIKMIRKTNKEVPIIAQTAFALDGDKERFIEIGCNDYISKPIMKDELIRIVQKYVSEVALPEIS</sequence>
<comment type="catalytic activity">
    <reaction evidence="1">
        <text>ATP + protein L-histidine = ADP + protein N-phospho-L-histidine.</text>
        <dbReference type="EC" id="2.7.13.3"/>
    </reaction>
</comment>
<dbReference type="SMART" id="SM00448">
    <property type="entry name" value="REC"/>
    <property type="match status" value="1"/>
</dbReference>
<evidence type="ECO:0000256" key="12">
    <source>
        <dbReference type="ARBA" id="ARBA00023012"/>
    </source>
</evidence>
<dbReference type="FunFam" id="1.10.287.130:FF:000004">
    <property type="entry name" value="Ethylene receptor 1"/>
    <property type="match status" value="1"/>
</dbReference>
<reference evidence="19 20" key="1">
    <citation type="submission" date="2020-02" db="EMBL/GenBank/DDBJ databases">
        <title>Genome sequencing for Draconibacterium sp. strain M1.</title>
        <authorList>
            <person name="Park S.-J."/>
        </authorList>
    </citation>
    <scope>NUCLEOTIDE SEQUENCE [LARGE SCALE GENOMIC DNA]</scope>
    <source>
        <strain evidence="19 20">M1</strain>
    </source>
</reference>
<evidence type="ECO:0000256" key="4">
    <source>
        <dbReference type="ARBA" id="ARBA00022475"/>
    </source>
</evidence>
<dbReference type="SMART" id="SM00388">
    <property type="entry name" value="HisKA"/>
    <property type="match status" value="1"/>
</dbReference>
<dbReference type="Pfam" id="PF00072">
    <property type="entry name" value="Response_reg"/>
    <property type="match status" value="1"/>
</dbReference>
<evidence type="ECO:0000256" key="6">
    <source>
        <dbReference type="ARBA" id="ARBA00022679"/>
    </source>
</evidence>
<dbReference type="AlphaFoldDB" id="A0A6C0RG81"/>
<proteinExistence type="predicted"/>
<feature type="modified residue" description="4-aspartylphosphate" evidence="14">
    <location>
        <position position="387"/>
    </location>
</feature>
<dbReference type="SMART" id="SM00387">
    <property type="entry name" value="HATPase_c"/>
    <property type="match status" value="1"/>
</dbReference>
<dbReference type="Gene3D" id="1.10.287.130">
    <property type="match status" value="1"/>
</dbReference>
<dbReference type="EC" id="2.7.13.3" evidence="3"/>
<evidence type="ECO:0000256" key="15">
    <source>
        <dbReference type="SAM" id="Coils"/>
    </source>
</evidence>
<keyword evidence="6" id="KW-0808">Transferase</keyword>
<dbReference type="SUPFAM" id="SSF47384">
    <property type="entry name" value="Homodimeric domain of signal transducing histidine kinase"/>
    <property type="match status" value="1"/>
</dbReference>
<evidence type="ECO:0000256" key="10">
    <source>
        <dbReference type="ARBA" id="ARBA00022840"/>
    </source>
</evidence>
<feature type="domain" description="Histidine kinase" evidence="16">
    <location>
        <begin position="90"/>
        <end position="312"/>
    </location>
</feature>
<comment type="subcellular location">
    <subcellularLocation>
        <location evidence="2">Cell membrane</location>
    </subcellularLocation>
</comment>
<evidence type="ECO:0000256" key="14">
    <source>
        <dbReference type="PROSITE-ProRule" id="PRU00169"/>
    </source>
</evidence>
<dbReference type="EMBL" id="CP048409">
    <property type="protein sequence ID" value="QIA09420.1"/>
    <property type="molecule type" value="Genomic_DNA"/>
</dbReference>
<keyword evidence="7" id="KW-0812">Transmembrane</keyword>
<dbReference type="GO" id="GO:0005886">
    <property type="term" value="C:plasma membrane"/>
    <property type="evidence" value="ECO:0007669"/>
    <property type="project" value="UniProtKB-SubCell"/>
</dbReference>
<gene>
    <name evidence="19" type="ORF">G0Q07_17660</name>
</gene>
<feature type="coiled-coil region" evidence="15">
    <location>
        <begin position="49"/>
        <end position="83"/>
    </location>
</feature>
<dbReference type="InterPro" id="IPR001789">
    <property type="entry name" value="Sig_transdc_resp-reg_receiver"/>
</dbReference>
<dbReference type="PROSITE" id="PS50110">
    <property type="entry name" value="RESPONSE_REGULATORY"/>
    <property type="match status" value="1"/>
</dbReference>
<dbReference type="CDD" id="cd17546">
    <property type="entry name" value="REC_hyHK_CKI1_RcsC-like"/>
    <property type="match status" value="1"/>
</dbReference>
<dbReference type="Pfam" id="PF00512">
    <property type="entry name" value="HisKA"/>
    <property type="match status" value="1"/>
</dbReference>
<protein>
    <recommendedName>
        <fullName evidence="3">histidine kinase</fullName>
        <ecNumber evidence="3">2.7.13.3</ecNumber>
    </recommendedName>
</protein>
<dbReference type="InterPro" id="IPR036097">
    <property type="entry name" value="HisK_dim/P_sf"/>
</dbReference>
<dbReference type="CDD" id="cd00082">
    <property type="entry name" value="HisKA"/>
    <property type="match status" value="1"/>
</dbReference>
<dbReference type="Pfam" id="PF02518">
    <property type="entry name" value="HATPase_c"/>
    <property type="match status" value="1"/>
</dbReference>
<dbReference type="SUPFAM" id="SSF52172">
    <property type="entry name" value="CheY-like"/>
    <property type="match status" value="1"/>
</dbReference>
<keyword evidence="8" id="KW-0547">Nucleotide-binding</keyword>
<keyword evidence="11" id="KW-1133">Transmembrane helix</keyword>
<evidence type="ECO:0000256" key="9">
    <source>
        <dbReference type="ARBA" id="ARBA00022777"/>
    </source>
</evidence>
<evidence type="ECO:0000256" key="1">
    <source>
        <dbReference type="ARBA" id="ARBA00000085"/>
    </source>
</evidence>
<dbReference type="InterPro" id="IPR003594">
    <property type="entry name" value="HATPase_dom"/>
</dbReference>
<dbReference type="FunFam" id="3.30.565.10:FF:000023">
    <property type="entry name" value="PAS domain-containing sensor histidine kinase"/>
    <property type="match status" value="1"/>
</dbReference>
<dbReference type="InterPro" id="IPR036890">
    <property type="entry name" value="HATPase_C_sf"/>
</dbReference>
<keyword evidence="4" id="KW-1003">Cell membrane</keyword>
<evidence type="ECO:0000259" key="18">
    <source>
        <dbReference type="PROSITE" id="PS50885"/>
    </source>
</evidence>
<dbReference type="PROSITE" id="PS50885">
    <property type="entry name" value="HAMP"/>
    <property type="match status" value="1"/>
</dbReference>
<evidence type="ECO:0000256" key="7">
    <source>
        <dbReference type="ARBA" id="ARBA00022692"/>
    </source>
</evidence>
<evidence type="ECO:0000256" key="3">
    <source>
        <dbReference type="ARBA" id="ARBA00012438"/>
    </source>
</evidence>
<dbReference type="InterPro" id="IPR003661">
    <property type="entry name" value="HisK_dim/P_dom"/>
</dbReference>
<organism evidence="19 20">
    <name type="scientific">Draconibacterium halophilum</name>
    <dbReference type="NCBI Taxonomy" id="2706887"/>
    <lineage>
        <taxon>Bacteria</taxon>
        <taxon>Pseudomonadati</taxon>
        <taxon>Bacteroidota</taxon>
        <taxon>Bacteroidia</taxon>
        <taxon>Marinilabiliales</taxon>
        <taxon>Prolixibacteraceae</taxon>
        <taxon>Draconibacterium</taxon>
    </lineage>
</organism>
<dbReference type="KEGG" id="drc:G0Q07_17660"/>
<dbReference type="InterPro" id="IPR005467">
    <property type="entry name" value="His_kinase_dom"/>
</dbReference>
<keyword evidence="9" id="KW-0418">Kinase</keyword>